<evidence type="ECO:0000313" key="18">
    <source>
        <dbReference type="Proteomes" id="UP000472263"/>
    </source>
</evidence>
<reference evidence="17" key="2">
    <citation type="submission" date="2025-08" db="UniProtKB">
        <authorList>
            <consortium name="Ensembl"/>
        </authorList>
    </citation>
    <scope>IDENTIFICATION</scope>
</reference>
<evidence type="ECO:0000256" key="8">
    <source>
        <dbReference type="ARBA" id="ARBA00023136"/>
    </source>
</evidence>
<dbReference type="InterPro" id="IPR036772">
    <property type="entry name" value="SRCR-like_dom_sf"/>
</dbReference>
<feature type="disulfide bond" evidence="15">
    <location>
        <begin position="602"/>
        <end position="663"/>
    </location>
</feature>
<evidence type="ECO:0000256" key="4">
    <source>
        <dbReference type="ARBA" id="ARBA00022692"/>
    </source>
</evidence>
<evidence type="ECO:0000313" key="17">
    <source>
        <dbReference type="Ensembl" id="ENSMMDP00005011955.1"/>
    </source>
</evidence>
<feature type="disulfide bond" evidence="15">
    <location>
        <begin position="69"/>
        <end position="133"/>
    </location>
</feature>
<feature type="disulfide bond" evidence="15">
    <location>
        <begin position="530"/>
        <end position="540"/>
    </location>
</feature>
<keyword evidence="5" id="KW-0732">Signal</keyword>
<comment type="function">
    <text evidence="12">Binds to extracellular matrix proteins. Binds to pathogen-associated molecular patterns (PAMPs) present on the cell walls of Gram-positive and Gram-negative bacteria and fungi, behaving as a pattern recognition receptor (PRR). Induces bacterial and fungal aggregation and subsequent inhibition of PAMP-induced cytokine release. Does not possess intrinsic bactericidal activity. May play a role in the innate defense and homeostasis of certain epithelial surfaces.</text>
</comment>
<dbReference type="Gene3D" id="3.10.250.10">
    <property type="entry name" value="SRCR-like domain"/>
    <property type="match status" value="7"/>
</dbReference>
<feature type="disulfide bond" evidence="15">
    <location>
        <begin position="430"/>
        <end position="440"/>
    </location>
</feature>
<dbReference type="Proteomes" id="UP000472263">
    <property type="component" value="Chromosome 24"/>
</dbReference>
<dbReference type="FunFam" id="3.10.250.10:FF:000007">
    <property type="entry name" value="Soluble scavenger receptor cysteine-rich domain-containing protein SSC5D"/>
    <property type="match status" value="1"/>
</dbReference>
<keyword evidence="3" id="KW-0964">Secreted</keyword>
<keyword evidence="7" id="KW-1133">Transmembrane helix</keyword>
<feature type="disulfide bond" evidence="15">
    <location>
        <begin position="731"/>
        <end position="792"/>
    </location>
</feature>
<feature type="domain" description="SRCR" evidence="16">
    <location>
        <begin position="464"/>
        <end position="561"/>
    </location>
</feature>
<evidence type="ECO:0000256" key="1">
    <source>
        <dbReference type="ARBA" id="ARBA00004167"/>
    </source>
</evidence>
<feature type="disulfide bond" evidence="15">
    <location>
        <begin position="218"/>
        <end position="228"/>
    </location>
</feature>
<dbReference type="GO" id="GO:0016020">
    <property type="term" value="C:membrane"/>
    <property type="evidence" value="ECO:0007669"/>
    <property type="project" value="UniProtKB-SubCell"/>
</dbReference>
<dbReference type="SUPFAM" id="SSF56487">
    <property type="entry name" value="SRCR-like"/>
    <property type="match status" value="7"/>
</dbReference>
<dbReference type="FunFam" id="3.10.250.10:FF:000004">
    <property type="entry name" value="Scavenger receptor cysteine-rich type 1 protein M130"/>
    <property type="match status" value="2"/>
</dbReference>
<feature type="domain" description="SRCR" evidence="16">
    <location>
        <begin position="361"/>
        <end position="461"/>
    </location>
</feature>
<feature type="domain" description="SRCR" evidence="16">
    <location>
        <begin position="564"/>
        <end position="664"/>
    </location>
</feature>
<keyword evidence="9 15" id="KW-1015">Disulfide bond</keyword>
<evidence type="ECO:0000256" key="9">
    <source>
        <dbReference type="ARBA" id="ARBA00023157"/>
    </source>
</evidence>
<feature type="disulfide bond" evidence="15">
    <location>
        <begin position="633"/>
        <end position="643"/>
    </location>
</feature>
<feature type="domain" description="SRCR" evidence="16">
    <location>
        <begin position="693"/>
        <end position="793"/>
    </location>
</feature>
<feature type="disulfide bond" evidence="15">
    <location>
        <begin position="386"/>
        <end position="450"/>
    </location>
</feature>
<evidence type="ECO:0000256" key="3">
    <source>
        <dbReference type="ARBA" id="ARBA00022525"/>
    </source>
</evidence>
<feature type="disulfide bond" evidence="15">
    <location>
        <begin position="82"/>
        <end position="143"/>
    </location>
</feature>
<dbReference type="FunFam" id="3.10.250.10:FF:000002">
    <property type="entry name" value="Scavenger receptor cysteine-rich type 1 protein M130"/>
    <property type="match status" value="2"/>
</dbReference>
<feature type="disulfide bond" evidence="15">
    <location>
        <begin position="762"/>
        <end position="772"/>
    </location>
</feature>
<evidence type="ECO:0000256" key="15">
    <source>
        <dbReference type="PROSITE-ProRule" id="PRU00196"/>
    </source>
</evidence>
<feature type="disulfide bond" evidence="15">
    <location>
        <begin position="399"/>
        <end position="460"/>
    </location>
</feature>
<dbReference type="PANTHER" id="PTHR19331">
    <property type="entry name" value="SCAVENGER RECEPTOR DOMAIN-CONTAINING"/>
    <property type="match status" value="1"/>
</dbReference>
<feature type="disulfide bond" evidence="15">
    <location>
        <begin position="589"/>
        <end position="653"/>
    </location>
</feature>
<feature type="domain" description="SRCR" evidence="16">
    <location>
        <begin position="252"/>
        <end position="346"/>
    </location>
</feature>
<keyword evidence="10" id="KW-0675">Receptor</keyword>
<proteinExistence type="predicted"/>
<comment type="subcellular location">
    <subcellularLocation>
        <location evidence="1">Membrane</location>
        <topology evidence="1">Single-pass membrane protein</topology>
    </subcellularLocation>
    <subcellularLocation>
        <location evidence="2">Secreted</location>
    </subcellularLocation>
</comment>
<accession>A0A667X2E3</accession>
<dbReference type="InterPro" id="IPR001190">
    <property type="entry name" value="SRCR"/>
</dbReference>
<dbReference type="PRINTS" id="PR00258">
    <property type="entry name" value="SPERACTRCPTR"/>
</dbReference>
<reference evidence="17" key="3">
    <citation type="submission" date="2025-09" db="UniProtKB">
        <authorList>
            <consortium name="Ensembl"/>
        </authorList>
    </citation>
    <scope>IDENTIFICATION</scope>
</reference>
<comment type="subunit">
    <text evidence="13">Interacts with LGALS1 and laminin.</text>
</comment>
<evidence type="ECO:0000256" key="2">
    <source>
        <dbReference type="ARBA" id="ARBA00004613"/>
    </source>
</evidence>
<dbReference type="AlphaFoldDB" id="A0A667X2E3"/>
<organism evidence="17 18">
    <name type="scientific">Myripristis murdjan</name>
    <name type="common">pinecone soldierfish</name>
    <dbReference type="NCBI Taxonomy" id="586833"/>
    <lineage>
        <taxon>Eukaryota</taxon>
        <taxon>Metazoa</taxon>
        <taxon>Chordata</taxon>
        <taxon>Craniata</taxon>
        <taxon>Vertebrata</taxon>
        <taxon>Euteleostomi</taxon>
        <taxon>Actinopterygii</taxon>
        <taxon>Neopterygii</taxon>
        <taxon>Teleostei</taxon>
        <taxon>Neoteleostei</taxon>
        <taxon>Acanthomorphata</taxon>
        <taxon>Holocentriformes</taxon>
        <taxon>Holocentridae</taxon>
        <taxon>Myripristis</taxon>
    </lineage>
</organism>
<protein>
    <recommendedName>
        <fullName evidence="14">Soluble scavenger receptor cysteine-rich domain-containing protein SSC5D</fullName>
    </recommendedName>
</protein>
<keyword evidence="11" id="KW-0325">Glycoprotein</keyword>
<feature type="disulfide bond" evidence="15">
    <location>
        <begin position="187"/>
        <end position="248"/>
    </location>
</feature>
<dbReference type="GO" id="GO:0005737">
    <property type="term" value="C:cytoplasm"/>
    <property type="evidence" value="ECO:0007669"/>
    <property type="project" value="UniProtKB-ARBA"/>
</dbReference>
<evidence type="ECO:0000256" key="12">
    <source>
        <dbReference type="ARBA" id="ARBA00058074"/>
    </source>
</evidence>
<evidence type="ECO:0000256" key="7">
    <source>
        <dbReference type="ARBA" id="ARBA00022989"/>
    </source>
</evidence>
<keyword evidence="8" id="KW-0472">Membrane</keyword>
<feature type="disulfide bond" evidence="15">
    <location>
        <begin position="718"/>
        <end position="782"/>
    </location>
</feature>
<sequence>MIRGAFKARDIRQMQYWLLCIYCQQVYSKSLSIVYLISASDCDKLRLVGPTQCSGRVEILHRERWGTVCDDYWSLENADVVCKELNCGTALEAKRRAFFGEGKEQIWLDDVQCTGHESALTKCQHREFGDNNCGHGEDAGVVCSDSKPLRLVNGTNRCSGRVEIYHDGQWGTVCDDRWGMQEAAVTCREMNCGAPLAVKYRGHFGHGEDQVWMDDVECTGKEKSLTQCPHRGFGENDCDHSEDAGVICSDTLRLVNGTDLCSGRVEVHIDGQWGKVCASQWTTKEAELVCKELDCGKPRNDPDRSHFGQNKGLRAYTSTCTGSETSLGQCTFHPSEGCEDAVVSCSDLLTLEGLSSGNPQIKLVNGTDQCSGRVEIHHDGQWGTVCDDHWDIRDAQVVCKELDCGTALAAKPLAYFGKGVGEIWLDDVECFGNETSLLHCQKSTFGDNNCGHSEDAGVVCSSSLRLINGSDHCSGRLEVNHGGYWYPVFNVNWGRHEAQVVCREMSCGDPVMASGSFGQGSAQRGYIIACGGMESSLSQCSLREFVKNSNNPVGDAAVTCTGNVKLVNGSNSCSGRVEFYHNGQWGTVCSSSWDVSDAMVVCRQLNCGRAHKINHDGFFGYGSGNIWVDETECNGQESLLTQCPQRQHGHNTCNSTSIAGVICSGNKKFRTRQSGHSCNNLLIYFYSIVSLEVRLVNSADHCSGRVEVHHAGQWGTVCERDWSLNKAEMICSLLECGHAVSAPGGAHFGQGSGAIWEASESCFANETSFQQCLVKGLHRASCGHEEDASVVCAGKDVGLLALGIPVPPFENHWSSTHSRKHTCKRLQTHMQTHMHAHTRIHTSTNVFCLTVHQFS</sequence>
<evidence type="ECO:0000256" key="6">
    <source>
        <dbReference type="ARBA" id="ARBA00022737"/>
    </source>
</evidence>
<keyword evidence="6" id="KW-0677">Repeat</keyword>
<evidence type="ECO:0000259" key="16">
    <source>
        <dbReference type="PROSITE" id="PS50287"/>
    </source>
</evidence>
<name>A0A667X2E3_9TELE</name>
<evidence type="ECO:0000256" key="11">
    <source>
        <dbReference type="ARBA" id="ARBA00023180"/>
    </source>
</evidence>
<evidence type="ECO:0000256" key="13">
    <source>
        <dbReference type="ARBA" id="ARBA00064153"/>
    </source>
</evidence>
<keyword evidence="18" id="KW-1185">Reference proteome</keyword>
<feature type="disulfide bond" evidence="15">
    <location>
        <begin position="174"/>
        <end position="238"/>
    </location>
</feature>
<dbReference type="FunFam" id="3.10.250.10:FF:000006">
    <property type="entry name" value="neurotrypsin isoform X2"/>
    <property type="match status" value="2"/>
</dbReference>
<feature type="disulfide bond" evidence="15">
    <location>
        <begin position="113"/>
        <end position="123"/>
    </location>
</feature>
<keyword evidence="4" id="KW-0812">Transmembrane</keyword>
<evidence type="ECO:0000256" key="5">
    <source>
        <dbReference type="ARBA" id="ARBA00022729"/>
    </source>
</evidence>
<dbReference type="SMART" id="SM00202">
    <property type="entry name" value="SR"/>
    <property type="match status" value="7"/>
</dbReference>
<dbReference type="PANTHER" id="PTHR19331:SF22">
    <property type="entry name" value="DELETED IN MALIGNANT BRAIN TUMORS 1 PROTEIN"/>
    <property type="match status" value="1"/>
</dbReference>
<comment type="caution">
    <text evidence="15">Lacks conserved residue(s) required for the propagation of feature annotation.</text>
</comment>
<feature type="disulfide bond" evidence="15">
    <location>
        <begin position="320"/>
        <end position="330"/>
    </location>
</feature>
<evidence type="ECO:0000256" key="14">
    <source>
        <dbReference type="ARBA" id="ARBA00069168"/>
    </source>
</evidence>
<feature type="domain" description="SRCR" evidence="16">
    <location>
        <begin position="45"/>
        <end position="144"/>
    </location>
</feature>
<dbReference type="Pfam" id="PF00530">
    <property type="entry name" value="SRCR"/>
    <property type="match status" value="7"/>
</dbReference>
<feature type="domain" description="SRCR" evidence="16">
    <location>
        <begin position="149"/>
        <end position="249"/>
    </location>
</feature>
<evidence type="ECO:0000256" key="10">
    <source>
        <dbReference type="ARBA" id="ARBA00023170"/>
    </source>
</evidence>
<dbReference type="GeneTree" id="ENSGT00940000163299"/>
<dbReference type="PROSITE" id="PS50287">
    <property type="entry name" value="SRCR_2"/>
    <property type="match status" value="7"/>
</dbReference>
<dbReference type="Ensembl" id="ENSMMDT00005012311.1">
    <property type="protein sequence ID" value="ENSMMDP00005011955.1"/>
    <property type="gene ID" value="ENSMMDG00005006360.1"/>
</dbReference>
<reference evidence="17" key="1">
    <citation type="submission" date="2019-06" db="EMBL/GenBank/DDBJ databases">
        <authorList>
            <consortium name="Wellcome Sanger Institute Data Sharing"/>
        </authorList>
    </citation>
    <scope>NUCLEOTIDE SEQUENCE [LARGE SCALE GENOMIC DNA]</scope>
</reference>